<protein>
    <submittedName>
        <fullName evidence="1">Uncharacterized protein</fullName>
    </submittedName>
</protein>
<dbReference type="AlphaFoldDB" id="A0A6C0CV07"/>
<name>A0A6C0CV07_9ZZZZ</name>
<organism evidence="1">
    <name type="scientific">viral metagenome</name>
    <dbReference type="NCBI Taxonomy" id="1070528"/>
    <lineage>
        <taxon>unclassified sequences</taxon>
        <taxon>metagenomes</taxon>
        <taxon>organismal metagenomes</taxon>
    </lineage>
</organism>
<sequence length="85" mass="9562">MAYSLKPTLTKFCINCKHYIPPESSYSSAAYGKCMLFNITTIKLDDTYLVTGIDNSEVTVEYNYCSTARSMSGMCGIDGKRYEQK</sequence>
<dbReference type="EMBL" id="MN739494">
    <property type="protein sequence ID" value="QHT08358.1"/>
    <property type="molecule type" value="Genomic_DNA"/>
</dbReference>
<reference evidence="1" key="1">
    <citation type="journal article" date="2020" name="Nature">
        <title>Giant virus diversity and host interactions through global metagenomics.</title>
        <authorList>
            <person name="Schulz F."/>
            <person name="Roux S."/>
            <person name="Paez-Espino D."/>
            <person name="Jungbluth S."/>
            <person name="Walsh D.A."/>
            <person name="Denef V.J."/>
            <person name="McMahon K.D."/>
            <person name="Konstantinidis K.T."/>
            <person name="Eloe-Fadrosh E.A."/>
            <person name="Kyrpides N.C."/>
            <person name="Woyke T."/>
        </authorList>
    </citation>
    <scope>NUCLEOTIDE SEQUENCE</scope>
    <source>
        <strain evidence="1">GVMAG-M-3300022752-66</strain>
    </source>
</reference>
<proteinExistence type="predicted"/>
<evidence type="ECO:0000313" key="1">
    <source>
        <dbReference type="EMBL" id="QHT08358.1"/>
    </source>
</evidence>
<accession>A0A6C0CV07</accession>